<name>A0A5E4MDW1_9HEMI</name>
<dbReference type="PANTHER" id="PTHR31389:SF4">
    <property type="entry name" value="LD39211P"/>
    <property type="match status" value="1"/>
</dbReference>
<protein>
    <submittedName>
        <fullName evidence="2">Uncharacterized protein</fullName>
    </submittedName>
</protein>
<dbReference type="Proteomes" id="UP000325440">
    <property type="component" value="Unassembled WGS sequence"/>
</dbReference>
<reference evidence="2 3" key="1">
    <citation type="submission" date="2019-08" db="EMBL/GenBank/DDBJ databases">
        <authorList>
            <person name="Alioto T."/>
            <person name="Alioto T."/>
            <person name="Gomez Garrido J."/>
        </authorList>
    </citation>
    <scope>NUCLEOTIDE SEQUENCE [LARGE SCALE GENOMIC DNA]</scope>
</reference>
<dbReference type="AlphaFoldDB" id="A0A5E4MDW1"/>
<dbReference type="PANTHER" id="PTHR31389">
    <property type="entry name" value="LD39211P"/>
    <property type="match status" value="1"/>
</dbReference>
<proteinExistence type="predicted"/>
<keyword evidence="3" id="KW-1185">Reference proteome</keyword>
<accession>A0A5E4MDW1</accession>
<dbReference type="OrthoDB" id="6414280at2759"/>
<organism evidence="2 3">
    <name type="scientific">Cinara cedri</name>
    <dbReference type="NCBI Taxonomy" id="506608"/>
    <lineage>
        <taxon>Eukaryota</taxon>
        <taxon>Metazoa</taxon>
        <taxon>Ecdysozoa</taxon>
        <taxon>Arthropoda</taxon>
        <taxon>Hexapoda</taxon>
        <taxon>Insecta</taxon>
        <taxon>Pterygota</taxon>
        <taxon>Neoptera</taxon>
        <taxon>Paraneoptera</taxon>
        <taxon>Hemiptera</taxon>
        <taxon>Sternorrhyncha</taxon>
        <taxon>Aphidomorpha</taxon>
        <taxon>Aphidoidea</taxon>
        <taxon>Aphididae</taxon>
        <taxon>Lachninae</taxon>
        <taxon>Cinara</taxon>
    </lineage>
</organism>
<keyword evidence="1" id="KW-1133">Transmembrane helix</keyword>
<dbReference type="EMBL" id="CABPRJ010000496">
    <property type="protein sequence ID" value="VVC29669.1"/>
    <property type="molecule type" value="Genomic_DNA"/>
</dbReference>
<keyword evidence="1" id="KW-0472">Membrane</keyword>
<evidence type="ECO:0000313" key="2">
    <source>
        <dbReference type="EMBL" id="VVC29669.1"/>
    </source>
</evidence>
<keyword evidence="1" id="KW-0812">Transmembrane</keyword>
<sequence>MFKLQYLRMRSRYMLFCFMTVFLFSVLFIMFQNSLSRPAIETLVTETHKQINNFKNFKDNLKVAEQKELVVDSDYLFTLGFVPNPAVYPNTSWKNTTLPVVVTYVLDDEHSQAIGLVTCATKYLHDHSILVYNLGISDYQLVLMHSFCNNNTRCTIVDFDLSKFPSHVRRSHIKAYRPLVLQDALNRAGAVMFLDPNVRIISPKVSKLFTIYANKSIVGWETRIATTTLTHPKMFDYFRTPADNFFFLPLVLVDKLIVYNTLDMHQDIMLPWIQCALISECISPIGAQTKGCRYDKKPQYRYSSCHGYDVSAFNIVLGIHYQFDSTPYAIKENADDFFIKVSTSEAQRVLQNLILNITDTPAVT</sequence>
<evidence type="ECO:0000313" key="3">
    <source>
        <dbReference type="Proteomes" id="UP000325440"/>
    </source>
</evidence>
<gene>
    <name evidence="2" type="ORF">CINCED_3A021602</name>
</gene>
<feature type="transmembrane region" description="Helical" evidence="1">
    <location>
        <begin position="12"/>
        <end position="31"/>
    </location>
</feature>
<evidence type="ECO:0000256" key="1">
    <source>
        <dbReference type="SAM" id="Phobius"/>
    </source>
</evidence>